<organism evidence="2 3">
    <name type="scientific">Candidatus Accumulibacter aalborgensis</name>
    <dbReference type="NCBI Taxonomy" id="1860102"/>
    <lineage>
        <taxon>Bacteria</taxon>
        <taxon>Pseudomonadati</taxon>
        <taxon>Pseudomonadota</taxon>
        <taxon>Betaproteobacteria</taxon>
        <taxon>Candidatus Accumulibacter</taxon>
    </lineage>
</organism>
<reference evidence="2 3" key="1">
    <citation type="submission" date="2016-06" db="EMBL/GenBank/DDBJ databases">
        <authorList>
            <person name="Kjaerup R.B."/>
            <person name="Dalgaard T.S."/>
            <person name="Juul-Madsen H.R."/>
        </authorList>
    </citation>
    <scope>NUCLEOTIDE SEQUENCE [LARGE SCALE GENOMIC DNA]</scope>
    <source>
        <strain evidence="2">3</strain>
    </source>
</reference>
<evidence type="ECO:0000256" key="1">
    <source>
        <dbReference type="SAM" id="MobiDB-lite"/>
    </source>
</evidence>
<dbReference type="AlphaFoldDB" id="A0A1A8XUB1"/>
<accession>A0A1A8XUB1</accession>
<dbReference type="Proteomes" id="UP000199169">
    <property type="component" value="Unassembled WGS sequence"/>
</dbReference>
<evidence type="ECO:0000313" key="3">
    <source>
        <dbReference type="Proteomes" id="UP000199169"/>
    </source>
</evidence>
<gene>
    <name evidence="2" type="ORF">ACCAA_440029</name>
</gene>
<protein>
    <submittedName>
        <fullName evidence="2">Uncharacterized protein</fullName>
    </submittedName>
</protein>
<name>A0A1A8XUB1_9PROT</name>
<keyword evidence="3" id="KW-1185">Reference proteome</keyword>
<proteinExistence type="predicted"/>
<evidence type="ECO:0000313" key="2">
    <source>
        <dbReference type="EMBL" id="SBT07518.1"/>
    </source>
</evidence>
<feature type="region of interest" description="Disordered" evidence="1">
    <location>
        <begin position="42"/>
        <end position="61"/>
    </location>
</feature>
<dbReference type="STRING" id="1860102.ACCAA_440029"/>
<dbReference type="EMBL" id="FLQX01000121">
    <property type="protein sequence ID" value="SBT07518.1"/>
    <property type="molecule type" value="Genomic_DNA"/>
</dbReference>
<sequence>MPQQCGADFGYGSLRAGGRSRQLAGASGNDFPTFFRFADERPTGGLPMIQSKPRANARRFV</sequence>